<dbReference type="InterPro" id="IPR001509">
    <property type="entry name" value="Epimerase_deHydtase"/>
</dbReference>
<dbReference type="Gene3D" id="3.90.25.10">
    <property type="entry name" value="UDP-galactose 4-epimerase, domain 1"/>
    <property type="match status" value="1"/>
</dbReference>
<gene>
    <name evidence="3" type="ORF">S01H4_22937</name>
</gene>
<sequence>MSMYLVTGGAGFIGSNIVEELVKRGENVKVLDNLSEGKIENIEPYLNKIEFIKGDIRDIDIVNKAVRGVDYILHQAALRSVPKSMMKPKEYNEVNVGGTLNILIAAKETKVKRVVFASSSSVYGNTDKFPEKETDVLNPVSPYAATKLMGEYHCKSFSNSFGLETVSLRYFNVFGPRQSLENEYAVVIPKFITCILKGENPPIYGDGHQSRDFIFISNVIEANLKAIESPGISGEVFNIACGKDYTVLELLRILNEIMDTDIKPVFMSSRPGDVKKTFADVTK</sequence>
<comment type="caution">
    <text evidence="3">The sequence shown here is derived from an EMBL/GenBank/DDBJ whole genome shotgun (WGS) entry which is preliminary data.</text>
</comment>
<accession>X1B3I0</accession>
<evidence type="ECO:0000256" key="1">
    <source>
        <dbReference type="ARBA" id="ARBA00007637"/>
    </source>
</evidence>
<organism evidence="3">
    <name type="scientific">marine sediment metagenome</name>
    <dbReference type="NCBI Taxonomy" id="412755"/>
    <lineage>
        <taxon>unclassified sequences</taxon>
        <taxon>metagenomes</taxon>
        <taxon>ecological metagenomes</taxon>
    </lineage>
</organism>
<dbReference type="PANTHER" id="PTHR43000">
    <property type="entry name" value="DTDP-D-GLUCOSE 4,6-DEHYDRATASE-RELATED"/>
    <property type="match status" value="1"/>
</dbReference>
<feature type="domain" description="NAD-dependent epimerase/dehydratase" evidence="2">
    <location>
        <begin position="5"/>
        <end position="240"/>
    </location>
</feature>
<dbReference type="AlphaFoldDB" id="X1B3I0"/>
<protein>
    <recommendedName>
        <fullName evidence="2">NAD-dependent epimerase/dehydratase domain-containing protein</fullName>
    </recommendedName>
</protein>
<feature type="non-terminal residue" evidence="3">
    <location>
        <position position="283"/>
    </location>
</feature>
<dbReference type="Gene3D" id="3.40.50.720">
    <property type="entry name" value="NAD(P)-binding Rossmann-like Domain"/>
    <property type="match status" value="1"/>
</dbReference>
<dbReference type="SUPFAM" id="SSF51735">
    <property type="entry name" value="NAD(P)-binding Rossmann-fold domains"/>
    <property type="match status" value="1"/>
</dbReference>
<name>X1B3I0_9ZZZZ</name>
<reference evidence="3" key="1">
    <citation type="journal article" date="2014" name="Front. Microbiol.">
        <title>High frequency of phylogenetically diverse reductive dehalogenase-homologous genes in deep subseafloor sedimentary metagenomes.</title>
        <authorList>
            <person name="Kawai M."/>
            <person name="Futagami T."/>
            <person name="Toyoda A."/>
            <person name="Takaki Y."/>
            <person name="Nishi S."/>
            <person name="Hori S."/>
            <person name="Arai W."/>
            <person name="Tsubouchi T."/>
            <person name="Morono Y."/>
            <person name="Uchiyama I."/>
            <person name="Ito T."/>
            <person name="Fujiyama A."/>
            <person name="Inagaki F."/>
            <person name="Takami H."/>
        </authorList>
    </citation>
    <scope>NUCLEOTIDE SEQUENCE</scope>
    <source>
        <strain evidence="3">Expedition CK06-06</strain>
    </source>
</reference>
<dbReference type="EMBL" id="BART01010580">
    <property type="protein sequence ID" value="GAG89565.1"/>
    <property type="molecule type" value="Genomic_DNA"/>
</dbReference>
<dbReference type="InterPro" id="IPR036291">
    <property type="entry name" value="NAD(P)-bd_dom_sf"/>
</dbReference>
<proteinExistence type="inferred from homology"/>
<dbReference type="Pfam" id="PF01370">
    <property type="entry name" value="Epimerase"/>
    <property type="match status" value="1"/>
</dbReference>
<comment type="similarity">
    <text evidence="1">Belongs to the NAD(P)-dependent epimerase/dehydratase family.</text>
</comment>
<evidence type="ECO:0000259" key="2">
    <source>
        <dbReference type="Pfam" id="PF01370"/>
    </source>
</evidence>
<evidence type="ECO:0000313" key="3">
    <source>
        <dbReference type="EMBL" id="GAG89565.1"/>
    </source>
</evidence>